<sequence length="74" mass="8838">MAKKVKEEPKKVIKIEEPKKKITVMGNPKEKIWSKELDDKLTAKYHITIWKELKAMFKPFTQNEIKKRAKELNL</sequence>
<proteinExistence type="predicted"/>
<comment type="caution">
    <text evidence="1">The sequence shown here is derived from an EMBL/GenBank/DDBJ whole genome shotgun (WGS) entry which is preliminary data.</text>
</comment>
<reference evidence="1" key="1">
    <citation type="journal article" date="2015" name="Nature">
        <title>Complex archaea that bridge the gap between prokaryotes and eukaryotes.</title>
        <authorList>
            <person name="Spang A."/>
            <person name="Saw J.H."/>
            <person name="Jorgensen S.L."/>
            <person name="Zaremba-Niedzwiedzka K."/>
            <person name="Martijn J."/>
            <person name="Lind A.E."/>
            <person name="van Eijk R."/>
            <person name="Schleper C."/>
            <person name="Guy L."/>
            <person name="Ettema T.J."/>
        </authorList>
    </citation>
    <scope>NUCLEOTIDE SEQUENCE</scope>
</reference>
<evidence type="ECO:0000313" key="1">
    <source>
        <dbReference type="EMBL" id="KKN51811.1"/>
    </source>
</evidence>
<organism evidence="1">
    <name type="scientific">marine sediment metagenome</name>
    <dbReference type="NCBI Taxonomy" id="412755"/>
    <lineage>
        <taxon>unclassified sequences</taxon>
        <taxon>metagenomes</taxon>
        <taxon>ecological metagenomes</taxon>
    </lineage>
</organism>
<accession>A0A0F9TRU4</accession>
<name>A0A0F9TRU4_9ZZZZ</name>
<dbReference type="EMBL" id="LAZR01001048">
    <property type="protein sequence ID" value="KKN51811.1"/>
    <property type="molecule type" value="Genomic_DNA"/>
</dbReference>
<protein>
    <submittedName>
        <fullName evidence="1">Uncharacterized protein</fullName>
    </submittedName>
</protein>
<dbReference type="AlphaFoldDB" id="A0A0F9TRU4"/>
<gene>
    <name evidence="1" type="ORF">LCGC14_0619110</name>
</gene>